<dbReference type="Gene3D" id="3.90.470.20">
    <property type="entry name" value="4'-phosphopantetheinyl transferase domain"/>
    <property type="match status" value="1"/>
</dbReference>
<evidence type="ECO:0000313" key="3">
    <source>
        <dbReference type="EMBL" id="RNL55493.1"/>
    </source>
</evidence>
<dbReference type="Proteomes" id="UP000274046">
    <property type="component" value="Unassembled WGS sequence"/>
</dbReference>
<evidence type="ECO:0000313" key="4">
    <source>
        <dbReference type="Proteomes" id="UP000274046"/>
    </source>
</evidence>
<reference evidence="3 4" key="1">
    <citation type="submission" date="2018-10" db="EMBL/GenBank/DDBJ databases">
        <title>Genome sequencing of Pedobacter jejuensis TNB23.</title>
        <authorList>
            <person name="Cho Y.-J."/>
            <person name="Cho A."/>
            <person name="Kim O.-S."/>
        </authorList>
    </citation>
    <scope>NUCLEOTIDE SEQUENCE [LARGE SCALE GENOMIC DNA]</scope>
    <source>
        <strain evidence="3 4">TNB23</strain>
    </source>
</reference>
<sequence length="153" mass="17577">MLGNDIVDLTLAKVQSNWKRKGFLEKIFTYDEQLCILKSKNPYLKVWLLWSMKEAAYKIHNRKTGIRNFAPKSLSCTIHSNAYGEVNIEGSTYYTKSDLQTTFIHSIASPNCSMLEEIKISIYEAPDNLFDYKSTKPGCVSHHGRYLALVYLL</sequence>
<dbReference type="Pfam" id="PF01648">
    <property type="entry name" value="ACPS"/>
    <property type="match status" value="1"/>
</dbReference>
<dbReference type="RefSeq" id="WP_123204602.1">
    <property type="nucleotide sequence ID" value="NZ_RBEE01000005.1"/>
</dbReference>
<gene>
    <name evidence="3" type="ORF">D7004_04060</name>
</gene>
<dbReference type="InterPro" id="IPR008278">
    <property type="entry name" value="4-PPantetheinyl_Trfase_dom"/>
</dbReference>
<dbReference type="GO" id="GO:0008897">
    <property type="term" value="F:holo-[acyl-carrier-protein] synthase activity"/>
    <property type="evidence" value="ECO:0007669"/>
    <property type="project" value="InterPro"/>
</dbReference>
<dbReference type="GO" id="GO:0000287">
    <property type="term" value="F:magnesium ion binding"/>
    <property type="evidence" value="ECO:0007669"/>
    <property type="project" value="InterPro"/>
</dbReference>
<organism evidence="3 4">
    <name type="scientific">Pedobacter jejuensis</name>
    <dbReference type="NCBI Taxonomy" id="1268550"/>
    <lineage>
        <taxon>Bacteria</taxon>
        <taxon>Pseudomonadati</taxon>
        <taxon>Bacteroidota</taxon>
        <taxon>Sphingobacteriia</taxon>
        <taxon>Sphingobacteriales</taxon>
        <taxon>Sphingobacteriaceae</taxon>
        <taxon>Pedobacter</taxon>
    </lineage>
</organism>
<accession>A0A3N0BZR1</accession>
<feature type="domain" description="4'-phosphopantetheinyl transferase" evidence="2">
    <location>
        <begin position="2"/>
        <end position="94"/>
    </location>
</feature>
<protein>
    <submittedName>
        <fullName evidence="3">4-phosphopantetheinyl transferase family protein</fullName>
    </submittedName>
</protein>
<keyword evidence="4" id="KW-1185">Reference proteome</keyword>
<comment type="caution">
    <text evidence="3">The sequence shown here is derived from an EMBL/GenBank/DDBJ whole genome shotgun (WGS) entry which is preliminary data.</text>
</comment>
<dbReference type="InterPro" id="IPR037143">
    <property type="entry name" value="4-PPantetheinyl_Trfase_dom_sf"/>
</dbReference>
<evidence type="ECO:0000256" key="1">
    <source>
        <dbReference type="ARBA" id="ARBA00022679"/>
    </source>
</evidence>
<dbReference type="AlphaFoldDB" id="A0A3N0BZR1"/>
<evidence type="ECO:0000259" key="2">
    <source>
        <dbReference type="Pfam" id="PF01648"/>
    </source>
</evidence>
<name>A0A3N0BZR1_9SPHI</name>
<proteinExistence type="predicted"/>
<keyword evidence="1 3" id="KW-0808">Transferase</keyword>
<dbReference type="SUPFAM" id="SSF56214">
    <property type="entry name" value="4'-phosphopantetheinyl transferase"/>
    <property type="match status" value="1"/>
</dbReference>
<dbReference type="OrthoDB" id="663853at2"/>
<dbReference type="EMBL" id="RBEE01000005">
    <property type="protein sequence ID" value="RNL55493.1"/>
    <property type="molecule type" value="Genomic_DNA"/>
</dbReference>